<evidence type="ECO:0000313" key="3">
    <source>
        <dbReference type="Proteomes" id="UP000811246"/>
    </source>
</evidence>
<accession>A0A922A644</accession>
<evidence type="ECO:0000313" key="2">
    <source>
        <dbReference type="EMBL" id="KAG6672093.1"/>
    </source>
</evidence>
<sequence>MMERLAEKESEEDIEEAAESMFKEVLRNRPGYAVGRGHMVIPDPSPSMKNSRAYIRLSEKNARNKTEAEMYKAKLDSMMGDIAELRKNFSEHEKLLMSYRNTDLPDGSEAHRETQRDD</sequence>
<name>A0A922A644_CARIL</name>
<proteinExistence type="predicted"/>
<protein>
    <submittedName>
        <fullName evidence="2">Uncharacterized protein</fullName>
    </submittedName>
</protein>
<dbReference type="EMBL" id="CM031840">
    <property type="protein sequence ID" value="KAG6672093.1"/>
    <property type="molecule type" value="Genomic_DNA"/>
</dbReference>
<feature type="coiled-coil region" evidence="1">
    <location>
        <begin position="68"/>
        <end position="102"/>
    </location>
</feature>
<keyword evidence="1" id="KW-0175">Coiled coil</keyword>
<dbReference type="AlphaFoldDB" id="A0A922A644"/>
<organism evidence="2 3">
    <name type="scientific">Carya illinoinensis</name>
    <name type="common">Pecan</name>
    <dbReference type="NCBI Taxonomy" id="32201"/>
    <lineage>
        <taxon>Eukaryota</taxon>
        <taxon>Viridiplantae</taxon>
        <taxon>Streptophyta</taxon>
        <taxon>Embryophyta</taxon>
        <taxon>Tracheophyta</taxon>
        <taxon>Spermatophyta</taxon>
        <taxon>Magnoliopsida</taxon>
        <taxon>eudicotyledons</taxon>
        <taxon>Gunneridae</taxon>
        <taxon>Pentapetalae</taxon>
        <taxon>rosids</taxon>
        <taxon>fabids</taxon>
        <taxon>Fagales</taxon>
        <taxon>Juglandaceae</taxon>
        <taxon>Carya</taxon>
    </lineage>
</organism>
<evidence type="ECO:0000256" key="1">
    <source>
        <dbReference type="SAM" id="Coils"/>
    </source>
</evidence>
<dbReference type="Proteomes" id="UP000811246">
    <property type="component" value="Chromosome 16"/>
</dbReference>
<gene>
    <name evidence="2" type="ORF">I3842_16G040300</name>
</gene>
<comment type="caution">
    <text evidence="2">The sequence shown here is derived from an EMBL/GenBank/DDBJ whole genome shotgun (WGS) entry which is preliminary data.</text>
</comment>
<reference evidence="2" key="1">
    <citation type="submission" date="2021-01" db="EMBL/GenBank/DDBJ databases">
        <authorList>
            <person name="Lovell J.T."/>
            <person name="Bentley N."/>
            <person name="Bhattarai G."/>
            <person name="Jenkins J.W."/>
            <person name="Sreedasyam A."/>
            <person name="Alarcon Y."/>
            <person name="Bock C."/>
            <person name="Boston L."/>
            <person name="Carlson J."/>
            <person name="Cervantes K."/>
            <person name="Clermont K."/>
            <person name="Krom N."/>
            <person name="Kubenka K."/>
            <person name="Mamidi S."/>
            <person name="Mattison C."/>
            <person name="Monteros M."/>
            <person name="Pisani C."/>
            <person name="Plott C."/>
            <person name="Rajasekar S."/>
            <person name="Rhein H.S."/>
            <person name="Rohla C."/>
            <person name="Song M."/>
            <person name="Hilaire R.S."/>
            <person name="Shu S."/>
            <person name="Wells L."/>
            <person name="Wang X."/>
            <person name="Webber J."/>
            <person name="Heerema R.J."/>
            <person name="Klein P."/>
            <person name="Conner P."/>
            <person name="Grauke L."/>
            <person name="Grimwood J."/>
            <person name="Schmutz J."/>
            <person name="Randall J.J."/>
        </authorList>
    </citation>
    <scope>NUCLEOTIDE SEQUENCE</scope>
    <source>
        <tissue evidence="2">Leaf</tissue>
    </source>
</reference>